<organism evidence="1 2">
    <name type="scientific">Methylobacterium goesingense</name>
    <dbReference type="NCBI Taxonomy" id="243690"/>
    <lineage>
        <taxon>Bacteria</taxon>
        <taxon>Pseudomonadati</taxon>
        <taxon>Pseudomonadota</taxon>
        <taxon>Alphaproteobacteria</taxon>
        <taxon>Hyphomicrobiales</taxon>
        <taxon>Methylobacteriaceae</taxon>
        <taxon>Methylobacterium</taxon>
    </lineage>
</organism>
<dbReference type="RefSeq" id="WP_238282438.1">
    <property type="nucleotide sequence ID" value="NZ_BPQL01000172.1"/>
</dbReference>
<evidence type="ECO:0008006" key="3">
    <source>
        <dbReference type="Google" id="ProtNLM"/>
    </source>
</evidence>
<evidence type="ECO:0000313" key="2">
    <source>
        <dbReference type="Proteomes" id="UP001549145"/>
    </source>
</evidence>
<evidence type="ECO:0000313" key="1">
    <source>
        <dbReference type="EMBL" id="MET3692794.1"/>
    </source>
</evidence>
<dbReference type="Proteomes" id="UP001549145">
    <property type="component" value="Unassembled WGS sequence"/>
</dbReference>
<reference evidence="1 2" key="1">
    <citation type="submission" date="2024-06" db="EMBL/GenBank/DDBJ databases">
        <title>Genomic Encyclopedia of Type Strains, Phase IV (KMG-IV): sequencing the most valuable type-strain genomes for metagenomic binning, comparative biology and taxonomic classification.</title>
        <authorList>
            <person name="Goeker M."/>
        </authorList>
    </citation>
    <scope>NUCLEOTIDE SEQUENCE [LARGE SCALE GENOMIC DNA]</scope>
    <source>
        <strain evidence="1 2">DSM 21331</strain>
    </source>
</reference>
<sequence length="140" mass="14786">MSPEHVARSLIVTLALAPALLGLGACESSVDRQRAMICRRAVPALAPPDTEVRLLRIGAGATPDEIRVDYAVAGRPGQAARQRWVSCRFGPGAELLGLATEGGPVNGARLFLLRQYYLDTPEAAAEDPGSRAAPADRTAR</sequence>
<keyword evidence="2" id="KW-1185">Reference proteome</keyword>
<proteinExistence type="predicted"/>
<dbReference type="EMBL" id="JBEPMM010000005">
    <property type="protein sequence ID" value="MET3692794.1"/>
    <property type="molecule type" value="Genomic_DNA"/>
</dbReference>
<protein>
    <recommendedName>
        <fullName evidence="3">Lipoprotein</fullName>
    </recommendedName>
</protein>
<comment type="caution">
    <text evidence="1">The sequence shown here is derived from an EMBL/GenBank/DDBJ whole genome shotgun (WGS) entry which is preliminary data.</text>
</comment>
<gene>
    <name evidence="1" type="ORF">ABID43_002334</name>
</gene>
<name>A0ABV2L4P0_9HYPH</name>
<accession>A0ABV2L4P0</accession>